<organism evidence="2 3">
    <name type="scientific">Granulicella rosea</name>
    <dbReference type="NCBI Taxonomy" id="474952"/>
    <lineage>
        <taxon>Bacteria</taxon>
        <taxon>Pseudomonadati</taxon>
        <taxon>Acidobacteriota</taxon>
        <taxon>Terriglobia</taxon>
        <taxon>Terriglobales</taxon>
        <taxon>Acidobacteriaceae</taxon>
        <taxon>Granulicella</taxon>
    </lineage>
</organism>
<dbReference type="OrthoDB" id="3784446at2"/>
<feature type="transmembrane region" description="Helical" evidence="1">
    <location>
        <begin position="373"/>
        <end position="392"/>
    </location>
</feature>
<feature type="transmembrane region" description="Helical" evidence="1">
    <location>
        <begin position="276"/>
        <end position="296"/>
    </location>
</feature>
<gene>
    <name evidence="2" type="ORF">SAMN05421770_103268</name>
</gene>
<evidence type="ECO:0000256" key="1">
    <source>
        <dbReference type="SAM" id="Phobius"/>
    </source>
</evidence>
<reference evidence="2 3" key="1">
    <citation type="submission" date="2017-06" db="EMBL/GenBank/DDBJ databases">
        <authorList>
            <person name="Kim H.J."/>
            <person name="Triplett B.A."/>
        </authorList>
    </citation>
    <scope>NUCLEOTIDE SEQUENCE [LARGE SCALE GENOMIC DNA]</scope>
    <source>
        <strain evidence="2 3">DSM 18704</strain>
    </source>
</reference>
<feature type="transmembrane region" description="Helical" evidence="1">
    <location>
        <begin position="316"/>
        <end position="342"/>
    </location>
</feature>
<feature type="transmembrane region" description="Helical" evidence="1">
    <location>
        <begin position="174"/>
        <end position="205"/>
    </location>
</feature>
<dbReference type="RefSeq" id="WP_089408379.1">
    <property type="nucleotide sequence ID" value="NZ_FZOU01000003.1"/>
</dbReference>
<keyword evidence="1" id="KW-0812">Transmembrane</keyword>
<name>A0A239ITA5_9BACT</name>
<evidence type="ECO:0000313" key="2">
    <source>
        <dbReference type="EMBL" id="SNS96799.1"/>
    </source>
</evidence>
<feature type="transmembrane region" description="Helical" evidence="1">
    <location>
        <begin position="217"/>
        <end position="234"/>
    </location>
</feature>
<dbReference type="AlphaFoldDB" id="A0A239ITA5"/>
<evidence type="ECO:0008006" key="4">
    <source>
        <dbReference type="Google" id="ProtNLM"/>
    </source>
</evidence>
<accession>A0A239ITA5</accession>
<sequence length="404" mass="44166">MTDHSAAGRPLSSSTLLLLAALTILLGSMFGQYDLDLPTAGRLLVAAAVAIGIAAAIVSLREVERPSIALPVRGSWRILAGLALFHIVLAVYCIHSVSPETIDCITFQRDAVRNLLHGVDPYGQTQANIYSPELTKKFYGPGMVVDGRVQVGFQYPPLTLAWALPGYLLGDVRYSYVLAIVAAALLLYGIYPGGRSLGLAAFLLLNPLTYYVEDRGWTEPLVLMLAAAALYAAVHKRWWLPLAAGLLLGSKQYNFLALPFLGYLAPPLGWRTYRKLAGYAMLVGLATALPFLLWNAKALVHDIVLFHLAQPFRDDALSMAVPFPWMLKVGPLFVIAFVLWYIRKGPHRFATFAAGYALAMLIFVATSKQAFCNYFFLIGNLLLLAVAAMPSISLRPQLRSKDVV</sequence>
<evidence type="ECO:0000313" key="3">
    <source>
        <dbReference type="Proteomes" id="UP000198356"/>
    </source>
</evidence>
<dbReference type="EMBL" id="FZOU01000003">
    <property type="protein sequence ID" value="SNS96799.1"/>
    <property type="molecule type" value="Genomic_DNA"/>
</dbReference>
<keyword evidence="3" id="KW-1185">Reference proteome</keyword>
<proteinExistence type="predicted"/>
<keyword evidence="1" id="KW-1133">Transmembrane helix</keyword>
<protein>
    <recommendedName>
        <fullName evidence="4">Dolichyl-phosphate-mannose-protein mannosyltransferase</fullName>
    </recommendedName>
</protein>
<dbReference type="Proteomes" id="UP000198356">
    <property type="component" value="Unassembled WGS sequence"/>
</dbReference>
<feature type="transmembrane region" description="Helical" evidence="1">
    <location>
        <begin position="78"/>
        <end position="97"/>
    </location>
</feature>
<keyword evidence="1" id="KW-0472">Membrane</keyword>
<feature type="transmembrane region" description="Helical" evidence="1">
    <location>
        <begin position="41"/>
        <end position="58"/>
    </location>
</feature>
<feature type="transmembrane region" description="Helical" evidence="1">
    <location>
        <begin position="349"/>
        <end position="367"/>
    </location>
</feature>